<evidence type="ECO:0000256" key="1">
    <source>
        <dbReference type="SAM" id="MobiDB-lite"/>
    </source>
</evidence>
<dbReference type="Proteomes" id="UP000770661">
    <property type="component" value="Unassembled WGS sequence"/>
</dbReference>
<evidence type="ECO:0000313" key="3">
    <source>
        <dbReference type="Proteomes" id="UP000770661"/>
    </source>
</evidence>
<sequence>MREKEPLGVDVGWDYPGNSIKKSTERKGGKRVRRKGGSPTKGQAKLARFPGDPTKKVELFPFLSEKLYPLPFPDGKQSLQIWACVCSGMTTRCPPCDPKRRKTRIVAITRCPRDGCPMLDATVDTEFLSSSSELSLLASNIHRAPHLGAFGMAQELPFHTKCHL</sequence>
<feature type="region of interest" description="Disordered" evidence="1">
    <location>
        <begin position="1"/>
        <end position="45"/>
    </location>
</feature>
<gene>
    <name evidence="2" type="ORF">GWK47_035014</name>
</gene>
<name>A0A8J4YNJ0_CHIOP</name>
<evidence type="ECO:0000313" key="2">
    <source>
        <dbReference type="EMBL" id="KAG0727269.1"/>
    </source>
</evidence>
<dbReference type="EMBL" id="JACEEZ010003581">
    <property type="protein sequence ID" value="KAG0727269.1"/>
    <property type="molecule type" value="Genomic_DNA"/>
</dbReference>
<reference evidence="2" key="1">
    <citation type="submission" date="2020-07" db="EMBL/GenBank/DDBJ databases">
        <title>The High-quality genome of the commercially important snow crab, Chionoecetes opilio.</title>
        <authorList>
            <person name="Jeong J.-H."/>
            <person name="Ryu S."/>
        </authorList>
    </citation>
    <scope>NUCLEOTIDE SEQUENCE</scope>
    <source>
        <strain evidence="2">MADBK_172401_WGS</strain>
        <tissue evidence="2">Digestive gland</tissue>
    </source>
</reference>
<comment type="caution">
    <text evidence="2">The sequence shown here is derived from an EMBL/GenBank/DDBJ whole genome shotgun (WGS) entry which is preliminary data.</text>
</comment>
<organism evidence="2 3">
    <name type="scientific">Chionoecetes opilio</name>
    <name type="common">Atlantic snow crab</name>
    <name type="synonym">Cancer opilio</name>
    <dbReference type="NCBI Taxonomy" id="41210"/>
    <lineage>
        <taxon>Eukaryota</taxon>
        <taxon>Metazoa</taxon>
        <taxon>Ecdysozoa</taxon>
        <taxon>Arthropoda</taxon>
        <taxon>Crustacea</taxon>
        <taxon>Multicrustacea</taxon>
        <taxon>Malacostraca</taxon>
        <taxon>Eumalacostraca</taxon>
        <taxon>Eucarida</taxon>
        <taxon>Decapoda</taxon>
        <taxon>Pleocyemata</taxon>
        <taxon>Brachyura</taxon>
        <taxon>Eubrachyura</taxon>
        <taxon>Majoidea</taxon>
        <taxon>Majidae</taxon>
        <taxon>Chionoecetes</taxon>
    </lineage>
</organism>
<protein>
    <submittedName>
        <fullName evidence="2">Uncharacterized protein</fullName>
    </submittedName>
</protein>
<accession>A0A8J4YNJ0</accession>
<proteinExistence type="predicted"/>
<dbReference type="AlphaFoldDB" id="A0A8J4YNJ0"/>
<keyword evidence="3" id="KW-1185">Reference proteome</keyword>